<keyword evidence="1" id="KW-1133">Transmembrane helix</keyword>
<evidence type="ECO:0000313" key="2">
    <source>
        <dbReference type="EMBL" id="KNY29618.1"/>
    </source>
</evidence>
<dbReference type="AlphaFoldDB" id="A0A0L6JUW1"/>
<reference evidence="3" key="1">
    <citation type="submission" date="2015-07" db="EMBL/GenBank/DDBJ databases">
        <title>Near-Complete Genome Sequence of the Cellulolytic Bacterium Bacteroides (Pseudobacteroides) cellulosolvens ATCC 35603.</title>
        <authorList>
            <person name="Dassa B."/>
            <person name="Utturkar S.M."/>
            <person name="Klingeman D.M."/>
            <person name="Hurt R.A."/>
            <person name="Keller M."/>
            <person name="Xu J."/>
            <person name="Reddy Y.H.K."/>
            <person name="Borovok I."/>
            <person name="Grinberg I.R."/>
            <person name="Lamed R."/>
            <person name="Zhivin O."/>
            <person name="Bayer E.A."/>
            <person name="Brown S.D."/>
        </authorList>
    </citation>
    <scope>NUCLEOTIDE SEQUENCE [LARGE SCALE GENOMIC DNA]</scope>
    <source>
        <strain evidence="3">DSM 2933</strain>
    </source>
</reference>
<feature type="transmembrane region" description="Helical" evidence="1">
    <location>
        <begin position="101"/>
        <end position="119"/>
    </location>
</feature>
<feature type="transmembrane region" description="Helical" evidence="1">
    <location>
        <begin position="134"/>
        <end position="151"/>
    </location>
</feature>
<keyword evidence="1" id="KW-0812">Transmembrane</keyword>
<accession>A0A0L6JUW1</accession>
<feature type="transmembrane region" description="Helical" evidence="1">
    <location>
        <begin position="70"/>
        <end position="94"/>
    </location>
</feature>
<dbReference type="RefSeq" id="WP_036935251.1">
    <property type="nucleotide sequence ID" value="NZ_JQKC01000001.1"/>
</dbReference>
<dbReference type="EMBL" id="LGTC01000001">
    <property type="protein sequence ID" value="KNY29618.1"/>
    <property type="molecule type" value="Genomic_DNA"/>
</dbReference>
<organism evidence="2 3">
    <name type="scientific">Pseudobacteroides cellulosolvens ATCC 35603 = DSM 2933</name>
    <dbReference type="NCBI Taxonomy" id="398512"/>
    <lineage>
        <taxon>Bacteria</taxon>
        <taxon>Bacillati</taxon>
        <taxon>Bacillota</taxon>
        <taxon>Clostridia</taxon>
        <taxon>Eubacteriales</taxon>
        <taxon>Oscillospiraceae</taxon>
        <taxon>Pseudobacteroides</taxon>
    </lineage>
</organism>
<feature type="transmembrane region" description="Helical" evidence="1">
    <location>
        <begin position="39"/>
        <end position="64"/>
    </location>
</feature>
<evidence type="ECO:0000256" key="1">
    <source>
        <dbReference type="SAM" id="Phobius"/>
    </source>
</evidence>
<dbReference type="Proteomes" id="UP000036923">
    <property type="component" value="Unassembled WGS sequence"/>
</dbReference>
<proteinExistence type="predicted"/>
<feature type="transmembrane region" description="Helical" evidence="1">
    <location>
        <begin position="217"/>
        <end position="242"/>
    </location>
</feature>
<comment type="caution">
    <text evidence="2">The sequence shown here is derived from an EMBL/GenBank/DDBJ whole genome shotgun (WGS) entry which is preliminary data.</text>
</comment>
<protein>
    <submittedName>
        <fullName evidence="2">Uncharacterized protein</fullName>
    </submittedName>
</protein>
<gene>
    <name evidence="2" type="ORF">Bccel_4892</name>
</gene>
<keyword evidence="1" id="KW-0472">Membrane</keyword>
<evidence type="ECO:0000313" key="3">
    <source>
        <dbReference type="Proteomes" id="UP000036923"/>
    </source>
</evidence>
<sequence>MSIGIEAARQKLITSYGVDVDKYSSDEIVDELSEKIEGILSFSFTAILPIIITGVISIIFTVALWLNHNSLIFCILFFIFSIPIFFFGTGALGLSKASNDIYTGISFILGFATNITNDIRKGMNNASNTNSKDLTILVLYGIVFPIVKKIIRNRFLGGILYFIIEKAVNRGSQSIAIENTLEAPGANASSGNTNSLFIITDKVRNVSKLALKSTIGFLKVLGIVFIVIGLVLIGLLFLVNYIL</sequence>
<keyword evidence="3" id="KW-1185">Reference proteome</keyword>
<name>A0A0L6JUW1_9FIRM</name>